<sequence length="270" mass="30600">MNCIKVFVVLVVFSILAGCSDPKIDASSDEAMKASVEKVRKSLSETKQNDFDEAIQVLVFSQIDMKSLFSKNAAEAGSLEGKARELLDGKTGEQVIAEAERVRTERKEREHQQALEEIRELEKKREKSEIAREQLKNFNVLRSRFYMREREFMGKQPIIELTVRNGTDQAVSRAYFEGTLASPDRSVPWHQGMFSYSIPGGVEPGEEATWNLAPNMFSGWGKVDAPSDAVFTVTVEQLDGANGEPFYSTRKFGERERDRLKELKKKYGIE</sequence>
<dbReference type="AlphaFoldDB" id="A0A1Q8TF77"/>
<comment type="caution">
    <text evidence="2">The sequence shown here is derived from an EMBL/GenBank/DDBJ whole genome shotgun (WGS) entry which is preliminary data.</text>
</comment>
<feature type="coiled-coil region" evidence="1">
    <location>
        <begin position="97"/>
        <end position="141"/>
    </location>
</feature>
<proteinExistence type="predicted"/>
<evidence type="ECO:0000256" key="1">
    <source>
        <dbReference type="SAM" id="Coils"/>
    </source>
</evidence>
<keyword evidence="3" id="KW-1185">Reference proteome</keyword>
<dbReference type="InterPro" id="IPR046516">
    <property type="entry name" value="DUF6694"/>
</dbReference>
<dbReference type="Pfam" id="PF20404">
    <property type="entry name" value="DUF6694"/>
    <property type="match status" value="1"/>
</dbReference>
<evidence type="ECO:0008006" key="4">
    <source>
        <dbReference type="Google" id="ProtNLM"/>
    </source>
</evidence>
<keyword evidence="1" id="KW-0175">Coiled coil</keyword>
<reference evidence="2 3" key="1">
    <citation type="submission" date="2016-12" db="EMBL/GenBank/DDBJ databases">
        <title>Draft genome sequences of strains Salinicola socius SMB35, Salinicola sp. MH3R3-1 and Chromohalobacter sp. SMB17 from the Verkhnekamsk potash mining region of Russia.</title>
        <authorList>
            <person name="Mavrodi D.V."/>
            <person name="Olsson B.E."/>
            <person name="Korsakova E.S."/>
            <person name="Pyankova A."/>
            <person name="Mavrodi O.V."/>
            <person name="Plotnikova E.G."/>
        </authorList>
    </citation>
    <scope>NUCLEOTIDE SEQUENCE [LARGE SCALE GENOMIC DNA]</scope>
    <source>
        <strain evidence="2 3">SMB17</strain>
    </source>
</reference>
<dbReference type="PROSITE" id="PS51257">
    <property type="entry name" value="PROKAR_LIPOPROTEIN"/>
    <property type="match status" value="1"/>
</dbReference>
<dbReference type="EMBL" id="MSDQ01000007">
    <property type="protein sequence ID" value="OLO12339.1"/>
    <property type="molecule type" value="Genomic_DNA"/>
</dbReference>
<dbReference type="Proteomes" id="UP000186806">
    <property type="component" value="Unassembled WGS sequence"/>
</dbReference>
<evidence type="ECO:0000313" key="2">
    <source>
        <dbReference type="EMBL" id="OLO12339.1"/>
    </source>
</evidence>
<dbReference type="RefSeq" id="WP_075368531.1">
    <property type="nucleotide sequence ID" value="NZ_MSDQ01000007.1"/>
</dbReference>
<gene>
    <name evidence="2" type="ORF">BTW10_05435</name>
</gene>
<name>A0A1Q8TF77_9GAMM</name>
<protein>
    <recommendedName>
        <fullName evidence="4">Lipoprotein</fullName>
    </recommendedName>
</protein>
<accession>A0A1Q8TF77</accession>
<evidence type="ECO:0000313" key="3">
    <source>
        <dbReference type="Proteomes" id="UP000186806"/>
    </source>
</evidence>
<organism evidence="2 3">
    <name type="scientific">Chromohalobacter japonicus</name>
    <dbReference type="NCBI Taxonomy" id="223900"/>
    <lineage>
        <taxon>Bacteria</taxon>
        <taxon>Pseudomonadati</taxon>
        <taxon>Pseudomonadota</taxon>
        <taxon>Gammaproteobacteria</taxon>
        <taxon>Oceanospirillales</taxon>
        <taxon>Halomonadaceae</taxon>
        <taxon>Chromohalobacter</taxon>
    </lineage>
</organism>